<dbReference type="SUPFAM" id="SSF89550">
    <property type="entry name" value="PHP domain-like"/>
    <property type="match status" value="1"/>
</dbReference>
<dbReference type="GO" id="GO:0005737">
    <property type="term" value="C:cytoplasm"/>
    <property type="evidence" value="ECO:0007669"/>
    <property type="project" value="UniProtKB-SubCell"/>
</dbReference>
<dbReference type="EC" id="2.7.7.7" evidence="2"/>
<evidence type="ECO:0000259" key="11">
    <source>
        <dbReference type="SMART" id="SM00481"/>
    </source>
</evidence>
<dbReference type="CDD" id="cd04485">
    <property type="entry name" value="DnaE_OBF"/>
    <property type="match status" value="1"/>
</dbReference>
<comment type="catalytic activity">
    <reaction evidence="9">
        <text>DNA(n) + a 2'-deoxyribonucleoside 5'-triphosphate = DNA(n+1) + diphosphate</text>
        <dbReference type="Rhea" id="RHEA:22508"/>
        <dbReference type="Rhea" id="RHEA-COMP:17339"/>
        <dbReference type="Rhea" id="RHEA-COMP:17340"/>
        <dbReference type="ChEBI" id="CHEBI:33019"/>
        <dbReference type="ChEBI" id="CHEBI:61560"/>
        <dbReference type="ChEBI" id="CHEBI:173112"/>
        <dbReference type="EC" id="2.7.7.7"/>
    </reaction>
</comment>
<dbReference type="OrthoDB" id="9803237at2"/>
<dbReference type="InterPro" id="IPR048472">
    <property type="entry name" value="DNA_pol_IIIA_C"/>
</dbReference>
<evidence type="ECO:0000256" key="3">
    <source>
        <dbReference type="ARBA" id="ARBA00019114"/>
    </source>
</evidence>
<dbReference type="InterPro" id="IPR049821">
    <property type="entry name" value="PolIIIA_DnaE1_PHP"/>
</dbReference>
<evidence type="ECO:0000256" key="5">
    <source>
        <dbReference type="ARBA" id="ARBA00022679"/>
    </source>
</evidence>
<keyword evidence="5" id="KW-0808">Transferase</keyword>
<evidence type="ECO:0000256" key="7">
    <source>
        <dbReference type="ARBA" id="ARBA00022705"/>
    </source>
</evidence>
<evidence type="ECO:0000256" key="6">
    <source>
        <dbReference type="ARBA" id="ARBA00022695"/>
    </source>
</evidence>
<evidence type="ECO:0000256" key="8">
    <source>
        <dbReference type="ARBA" id="ARBA00022932"/>
    </source>
</evidence>
<evidence type="ECO:0000256" key="9">
    <source>
        <dbReference type="ARBA" id="ARBA00049244"/>
    </source>
</evidence>
<dbReference type="RefSeq" id="WP_090828315.1">
    <property type="nucleotide sequence ID" value="NZ_FOBH01000004.1"/>
</dbReference>
<proteinExistence type="predicted"/>
<protein>
    <recommendedName>
        <fullName evidence="3">DNA polymerase III subunit alpha</fullName>
        <ecNumber evidence="2">2.7.7.7</ecNumber>
    </recommendedName>
</protein>
<sequence length="1177" mass="131155">MPQSSTFVHLRLHSEYSIVDGIVRIDEAVAKAVADGMPALALTDLSNVFGLVKFYQTARDHGIKPIIGCDAWITNEDDRDKPSRILLLCQSNAGYLLLCRLLSRAYRENQYRGRAEIRKSWFGPGENGTEGLIALSGGNLGDIGQTLMQNGPAEAEALTREWMSLFPGRFYIEVQRAGHANAEILVQRSLALASVLRLPVVATQPIQFLNPEDYRAHEARVCIAEGYVLGDRRRPRHCTEEQYCKTQAEMAALFADVPSALANTVELAKRCNLTLELGVNRLPLFPTPHNESLELYLREQAVTGLGARMKTLFPDSVRREAEMPKYRTRLDFEADIIVQMGFAGYFLIVADFINWAKSNDVPVGPGRGSGAGSLVAYSLGITDLDPLRYDLLFERFLNPERVSMPDFDIDFCQDGREHVIEYVKQKYGAESVSQIATFGTMAAKAVVRDVGRVLDLPYNFVDQLAKLVPFELGMTLKKAREEEPQLNQRAQEEEEVRNLLELAERLEGLTRNVGMHAGGVLIASGKITDFCPVYCTDSGDSVISQLDKDDVEKIGLVKFDFLGLRTLTILDWTVRYIRQGGRTVESGIQQAEPSEPPSEPFALDNLPLEDPATYALLRQGNAVGIFQFESRGMKDLLQKAKPDRFEDIIALVALYRPGPMSLIPEFIERKHGKRAVEYLDARLRPILEPTYGIMVYQEQVMQIAQVIGGYSLGNADLLRRAMGKKKPEEMALHRDIFVSGAVKNGLTEHDAAELFDLMEKFAGYGFNKSHAAAYALIAFQTAYLKAHYPAEFMAATLSADMDDTDKVHAFFEDSVAHGLVMLPPDINLSGYRFVPVDKKTVRYGLGAVKGTGESAISAIIKARNQDGPFTDLFDFCHRVDKRIVNRRVMESLIRAGAFDSLNSHRAALLASVGIALESAEQAGRAANQVSLFGEADTCMEQSSLINVSPWPEKEKLKNEKMALGFYLSGHPFHAYAEDVRQFVRTGLNRLNSQRETQVVAGIIYAIRTQITRRGRMGVVVLDDGSARIEMVVYSELFESARGWLKEDQLLIAEVRVNTRMGDDEYGGAMRISAEQLYTLDSARSHFAKCMEIHCNGMANAARLKELLGPYRSHNSASNSNGNKYPGNNGLCPVRVIYRNQSAVCKIELGEAWRVSLQENLMQLLTAHFEAENIKVIY</sequence>
<reference evidence="12 13" key="1">
    <citation type="submission" date="2016-10" db="EMBL/GenBank/DDBJ databases">
        <authorList>
            <person name="de Groot N.N."/>
        </authorList>
    </citation>
    <scope>NUCLEOTIDE SEQUENCE [LARGE SCALE GENOMIC DNA]</scope>
    <source>
        <strain evidence="12 13">Nv1</strain>
    </source>
</reference>
<dbReference type="Gene3D" id="3.20.20.140">
    <property type="entry name" value="Metal-dependent hydrolases"/>
    <property type="match status" value="1"/>
</dbReference>
<dbReference type="AlphaFoldDB" id="A0A1H7LJ54"/>
<dbReference type="Pfam" id="PF20914">
    <property type="entry name" value="DNA_pol_IIIA_C"/>
    <property type="match status" value="1"/>
</dbReference>
<dbReference type="PANTHER" id="PTHR32294:SF0">
    <property type="entry name" value="DNA POLYMERASE III SUBUNIT ALPHA"/>
    <property type="match status" value="1"/>
</dbReference>
<dbReference type="SMART" id="SM00481">
    <property type="entry name" value="POLIIIAc"/>
    <property type="match status" value="1"/>
</dbReference>
<dbReference type="STRING" id="1233.SAMN05216387_10478"/>
<evidence type="ECO:0000256" key="1">
    <source>
        <dbReference type="ARBA" id="ARBA00004496"/>
    </source>
</evidence>
<keyword evidence="8" id="KW-0239">DNA-directed DNA polymerase</keyword>
<dbReference type="Proteomes" id="UP000198620">
    <property type="component" value="Unassembled WGS sequence"/>
</dbReference>
<keyword evidence="10" id="KW-0175">Coiled coil</keyword>
<evidence type="ECO:0000256" key="10">
    <source>
        <dbReference type="SAM" id="Coils"/>
    </source>
</evidence>
<dbReference type="NCBIfam" id="NF004226">
    <property type="entry name" value="PRK05673.1"/>
    <property type="match status" value="1"/>
</dbReference>
<comment type="subcellular location">
    <subcellularLocation>
        <location evidence="1">Cytoplasm</location>
    </subcellularLocation>
</comment>
<keyword evidence="4" id="KW-0963">Cytoplasm</keyword>
<dbReference type="EMBL" id="FOBH01000004">
    <property type="protein sequence ID" value="SEK98849.1"/>
    <property type="molecule type" value="Genomic_DNA"/>
</dbReference>
<feature type="coiled-coil region" evidence="10">
    <location>
        <begin position="476"/>
        <end position="512"/>
    </location>
</feature>
<dbReference type="InterPro" id="IPR004805">
    <property type="entry name" value="DnaE2/DnaE/PolC"/>
</dbReference>
<name>A0A1H7LJ54_9PROT</name>
<evidence type="ECO:0000256" key="4">
    <source>
        <dbReference type="ARBA" id="ARBA00022490"/>
    </source>
</evidence>
<dbReference type="Pfam" id="PF14579">
    <property type="entry name" value="HHH_6"/>
    <property type="match status" value="1"/>
</dbReference>
<dbReference type="GO" id="GO:0006260">
    <property type="term" value="P:DNA replication"/>
    <property type="evidence" value="ECO:0007669"/>
    <property type="project" value="UniProtKB-KW"/>
</dbReference>
<dbReference type="InterPro" id="IPR029460">
    <property type="entry name" value="DNAPol_HHH"/>
</dbReference>
<gene>
    <name evidence="12" type="ORF">SAMN05216387_10478</name>
</gene>
<dbReference type="CDD" id="cd07433">
    <property type="entry name" value="PHP_PolIIIA_DnaE1"/>
    <property type="match status" value="1"/>
</dbReference>
<dbReference type="NCBIfam" id="TIGR00594">
    <property type="entry name" value="polc"/>
    <property type="match status" value="1"/>
</dbReference>
<evidence type="ECO:0000256" key="2">
    <source>
        <dbReference type="ARBA" id="ARBA00012417"/>
    </source>
</evidence>
<evidence type="ECO:0000313" key="13">
    <source>
        <dbReference type="Proteomes" id="UP000198620"/>
    </source>
</evidence>
<dbReference type="InterPro" id="IPR004013">
    <property type="entry name" value="PHP_dom"/>
</dbReference>
<dbReference type="InterPro" id="IPR040982">
    <property type="entry name" value="DNA_pol3_finger"/>
</dbReference>
<organism evidence="12 13">
    <name type="scientific">Nitrosovibrio tenuis</name>
    <dbReference type="NCBI Taxonomy" id="1233"/>
    <lineage>
        <taxon>Bacteria</taxon>
        <taxon>Pseudomonadati</taxon>
        <taxon>Pseudomonadota</taxon>
        <taxon>Betaproteobacteria</taxon>
        <taxon>Nitrosomonadales</taxon>
        <taxon>Nitrosomonadaceae</taxon>
        <taxon>Nitrosovibrio</taxon>
    </lineage>
</organism>
<evidence type="ECO:0000313" key="12">
    <source>
        <dbReference type="EMBL" id="SEK98849.1"/>
    </source>
</evidence>
<dbReference type="Pfam" id="PF07733">
    <property type="entry name" value="DNA_pol3_alpha"/>
    <property type="match status" value="1"/>
</dbReference>
<dbReference type="Gene3D" id="1.10.10.1600">
    <property type="entry name" value="Bacterial DNA polymerase III alpha subunit, thumb domain"/>
    <property type="match status" value="1"/>
</dbReference>
<dbReference type="Gene3D" id="1.10.150.870">
    <property type="match status" value="1"/>
</dbReference>
<dbReference type="PANTHER" id="PTHR32294">
    <property type="entry name" value="DNA POLYMERASE III SUBUNIT ALPHA"/>
    <property type="match status" value="1"/>
</dbReference>
<dbReference type="GO" id="GO:0008408">
    <property type="term" value="F:3'-5' exonuclease activity"/>
    <property type="evidence" value="ECO:0007669"/>
    <property type="project" value="InterPro"/>
</dbReference>
<dbReference type="InterPro" id="IPR003141">
    <property type="entry name" value="Pol/His_phosphatase_N"/>
</dbReference>
<accession>A0A1H7LJ54</accession>
<dbReference type="GO" id="GO:0003887">
    <property type="term" value="F:DNA-directed DNA polymerase activity"/>
    <property type="evidence" value="ECO:0007669"/>
    <property type="project" value="UniProtKB-KW"/>
</dbReference>
<keyword evidence="6" id="KW-0548">Nucleotidyltransferase</keyword>
<keyword evidence="7" id="KW-0235">DNA replication</keyword>
<dbReference type="InterPro" id="IPR011708">
    <property type="entry name" value="DNA_pol3_alpha_NTPase_dom"/>
</dbReference>
<feature type="domain" description="Polymerase/histidinol phosphatase N-terminal" evidence="11">
    <location>
        <begin position="8"/>
        <end position="75"/>
    </location>
</feature>
<dbReference type="Pfam" id="PF02811">
    <property type="entry name" value="PHP"/>
    <property type="match status" value="1"/>
</dbReference>
<dbReference type="InterPro" id="IPR016195">
    <property type="entry name" value="Pol/histidinol_Pase-like"/>
</dbReference>
<dbReference type="FunFam" id="1.10.10.1600:FF:000001">
    <property type="entry name" value="DNA polymerase III subunit alpha"/>
    <property type="match status" value="1"/>
</dbReference>
<dbReference type="Pfam" id="PF17657">
    <property type="entry name" value="DNA_pol3_finger"/>
    <property type="match status" value="1"/>
</dbReference>
<dbReference type="InterPro" id="IPR041931">
    <property type="entry name" value="DNA_pol3_alpha_thumb_dom"/>
</dbReference>
<keyword evidence="13" id="KW-1185">Reference proteome</keyword>